<dbReference type="AlphaFoldDB" id="A0A914XLH7"/>
<evidence type="ECO:0000256" key="1">
    <source>
        <dbReference type="SAM" id="MobiDB-lite"/>
    </source>
</evidence>
<dbReference type="Gene3D" id="3.10.10.10">
    <property type="entry name" value="HIV Type 1 Reverse Transcriptase, subunit A, domain 1"/>
    <property type="match status" value="1"/>
</dbReference>
<evidence type="ECO:0000313" key="3">
    <source>
        <dbReference type="WBParaSite" id="PSAMB.scaffold9014size5466.g32051.t1"/>
    </source>
</evidence>
<reference evidence="3" key="1">
    <citation type="submission" date="2022-11" db="UniProtKB">
        <authorList>
            <consortium name="WormBaseParasite"/>
        </authorList>
    </citation>
    <scope>IDENTIFICATION</scope>
</reference>
<dbReference type="Proteomes" id="UP000887566">
    <property type="component" value="Unplaced"/>
</dbReference>
<proteinExistence type="predicted"/>
<feature type="region of interest" description="Disordered" evidence="1">
    <location>
        <begin position="26"/>
        <end position="53"/>
    </location>
</feature>
<name>A0A914XLH7_9BILA</name>
<dbReference type="InterPro" id="IPR043502">
    <property type="entry name" value="DNA/RNA_pol_sf"/>
</dbReference>
<keyword evidence="2" id="KW-1185">Reference proteome</keyword>
<evidence type="ECO:0000313" key="2">
    <source>
        <dbReference type="Proteomes" id="UP000887566"/>
    </source>
</evidence>
<dbReference type="SUPFAM" id="SSF56672">
    <property type="entry name" value="DNA/RNA polymerases"/>
    <property type="match status" value="1"/>
</dbReference>
<accession>A0A914XLH7</accession>
<dbReference type="WBParaSite" id="PSAMB.scaffold9014size5466.g32051.t1">
    <property type="protein sequence ID" value="PSAMB.scaffold9014size5466.g32051.t1"/>
    <property type="gene ID" value="PSAMB.scaffold9014size5466.g32051"/>
</dbReference>
<feature type="compositionally biased region" description="Polar residues" evidence="1">
    <location>
        <begin position="31"/>
        <end position="47"/>
    </location>
</feature>
<sequence>MELGTVFECDIVPLAEVAAAFSGAGRGEVAQTPNEAGSDQRPQSNTPIIDDPEQQKETLLTKIDWSHTSLASTDLEHMKAFIASWHCLFALSDRELSSMEVIEHMINVGSHPPVKQPPRPLPFAMRTVVADMIQDYLDRGVIRPSKSP</sequence>
<organism evidence="2 3">
    <name type="scientific">Plectus sambesii</name>
    <dbReference type="NCBI Taxonomy" id="2011161"/>
    <lineage>
        <taxon>Eukaryota</taxon>
        <taxon>Metazoa</taxon>
        <taxon>Ecdysozoa</taxon>
        <taxon>Nematoda</taxon>
        <taxon>Chromadorea</taxon>
        <taxon>Plectida</taxon>
        <taxon>Plectina</taxon>
        <taxon>Plectoidea</taxon>
        <taxon>Plectidae</taxon>
        <taxon>Plectus</taxon>
    </lineage>
</organism>
<protein>
    <submittedName>
        <fullName evidence="3">Uncharacterized protein</fullName>
    </submittedName>
</protein>